<comment type="subcellular location">
    <subcellularLocation>
        <location evidence="1">Membrane</location>
        <topology evidence="1">Multi-pass membrane protein</topology>
    </subcellularLocation>
</comment>
<sequence>SLSCRLLCFLAIFGASIGLLCLAWIEAPESAGTAPKPSAWPRTIDDLKTVATFLGSYRDEHFAYTMFLFSFAYLFKQTFAIPGSFFMNLLAGALFGSWLGSALVCPLTMMGASACYCLSARLARPLVERCFKRRIRALRDTVHDNEHRLFYFLLCARFFPFTPHWLLNICSPFMDIRLGEFALSVLIGLAPYNILCVHAGGTLAQLNTMSDVIDVTVLLQLIAIAAIMAGMGVWSKKRNRVQPTIVH</sequence>
<dbReference type="PANTHER" id="PTHR43220">
    <property type="match status" value="1"/>
</dbReference>
<feature type="transmembrane region" description="Helical" evidence="7">
    <location>
        <begin position="212"/>
        <end position="234"/>
    </location>
</feature>
<dbReference type="GO" id="GO:0016020">
    <property type="term" value="C:membrane"/>
    <property type="evidence" value="ECO:0007669"/>
    <property type="project" value="UniProtKB-SubCell"/>
</dbReference>
<organism evidence="9 10">
    <name type="scientific">Pristionchus mayeri</name>
    <dbReference type="NCBI Taxonomy" id="1317129"/>
    <lineage>
        <taxon>Eukaryota</taxon>
        <taxon>Metazoa</taxon>
        <taxon>Ecdysozoa</taxon>
        <taxon>Nematoda</taxon>
        <taxon>Chromadorea</taxon>
        <taxon>Rhabditida</taxon>
        <taxon>Rhabditina</taxon>
        <taxon>Diplogasteromorpha</taxon>
        <taxon>Diplogasteroidea</taxon>
        <taxon>Neodiplogasteridae</taxon>
        <taxon>Pristionchus</taxon>
    </lineage>
</organism>
<feature type="transmembrane region" description="Helical" evidence="7">
    <location>
        <begin position="86"/>
        <end position="109"/>
    </location>
</feature>
<evidence type="ECO:0000256" key="3">
    <source>
        <dbReference type="ARBA" id="ARBA00022729"/>
    </source>
</evidence>
<evidence type="ECO:0000259" key="8">
    <source>
        <dbReference type="Pfam" id="PF09335"/>
    </source>
</evidence>
<dbReference type="InterPro" id="IPR032816">
    <property type="entry name" value="VTT_dom"/>
</dbReference>
<dbReference type="PANTHER" id="PTHR43220:SF21">
    <property type="entry name" value="TRANSMEMBRANE PROTEIN 41A"/>
    <property type="match status" value="1"/>
</dbReference>
<dbReference type="InterPro" id="IPR045014">
    <property type="entry name" value="TM41A/B"/>
</dbReference>
<keyword evidence="10" id="KW-1185">Reference proteome</keyword>
<accession>A0AAN5CUS8</accession>
<evidence type="ECO:0000256" key="4">
    <source>
        <dbReference type="ARBA" id="ARBA00022989"/>
    </source>
</evidence>
<name>A0AAN5CUS8_9BILA</name>
<evidence type="ECO:0000256" key="2">
    <source>
        <dbReference type="ARBA" id="ARBA00022692"/>
    </source>
</evidence>
<feature type="non-terminal residue" evidence="9">
    <location>
        <position position="1"/>
    </location>
</feature>
<keyword evidence="2 7" id="KW-0812">Transmembrane</keyword>
<gene>
    <name evidence="9" type="ORF">PMAYCL1PPCAC_21169</name>
</gene>
<proteinExistence type="inferred from homology"/>
<keyword evidence="3" id="KW-0732">Signal</keyword>
<evidence type="ECO:0000256" key="7">
    <source>
        <dbReference type="SAM" id="Phobius"/>
    </source>
</evidence>
<feature type="domain" description="VTT" evidence="8">
    <location>
        <begin position="81"/>
        <end position="200"/>
    </location>
</feature>
<protein>
    <recommendedName>
        <fullName evidence="8">VTT domain-containing protein</fullName>
    </recommendedName>
</protein>
<evidence type="ECO:0000256" key="6">
    <source>
        <dbReference type="ARBA" id="ARBA00025797"/>
    </source>
</evidence>
<evidence type="ECO:0000256" key="1">
    <source>
        <dbReference type="ARBA" id="ARBA00004141"/>
    </source>
</evidence>
<comment type="similarity">
    <text evidence="6">Belongs to the TMEM41 family.</text>
</comment>
<feature type="transmembrane region" description="Helical" evidence="7">
    <location>
        <begin position="7"/>
        <end position="25"/>
    </location>
</feature>
<reference evidence="10" key="1">
    <citation type="submission" date="2022-10" db="EMBL/GenBank/DDBJ databases">
        <title>Genome assembly of Pristionchus species.</title>
        <authorList>
            <person name="Yoshida K."/>
            <person name="Sommer R.J."/>
        </authorList>
    </citation>
    <scope>NUCLEOTIDE SEQUENCE [LARGE SCALE GENOMIC DNA]</scope>
    <source>
        <strain evidence="10">RS5460</strain>
    </source>
</reference>
<feature type="transmembrane region" description="Helical" evidence="7">
    <location>
        <begin position="181"/>
        <end position="200"/>
    </location>
</feature>
<evidence type="ECO:0000313" key="10">
    <source>
        <dbReference type="Proteomes" id="UP001328107"/>
    </source>
</evidence>
<dbReference type="Pfam" id="PF09335">
    <property type="entry name" value="VTT_dom"/>
    <property type="match status" value="1"/>
</dbReference>
<evidence type="ECO:0000313" key="9">
    <source>
        <dbReference type="EMBL" id="GMR50974.1"/>
    </source>
</evidence>
<dbReference type="Proteomes" id="UP001328107">
    <property type="component" value="Unassembled WGS sequence"/>
</dbReference>
<keyword evidence="4 7" id="KW-1133">Transmembrane helix</keyword>
<keyword evidence="5 7" id="KW-0472">Membrane</keyword>
<dbReference type="EMBL" id="BTRK01000005">
    <property type="protein sequence ID" value="GMR50974.1"/>
    <property type="molecule type" value="Genomic_DNA"/>
</dbReference>
<evidence type="ECO:0000256" key="5">
    <source>
        <dbReference type="ARBA" id="ARBA00023136"/>
    </source>
</evidence>
<dbReference type="AlphaFoldDB" id="A0AAN5CUS8"/>
<comment type="caution">
    <text evidence="9">The sequence shown here is derived from an EMBL/GenBank/DDBJ whole genome shotgun (WGS) entry which is preliminary data.</text>
</comment>